<feature type="compositionally biased region" description="Polar residues" evidence="1">
    <location>
        <begin position="9"/>
        <end position="24"/>
    </location>
</feature>
<dbReference type="Proteomes" id="UP000285060">
    <property type="component" value="Unassembled WGS sequence"/>
</dbReference>
<feature type="region of interest" description="Disordered" evidence="1">
    <location>
        <begin position="75"/>
        <end position="98"/>
    </location>
</feature>
<dbReference type="AlphaFoldDB" id="A0A418AM52"/>
<name>A0A418AM52_9STRA</name>
<accession>A0A418AM52</accession>
<evidence type="ECO:0000313" key="2">
    <source>
        <dbReference type="EMBL" id="RHY25744.1"/>
    </source>
</evidence>
<feature type="region of interest" description="Disordered" evidence="1">
    <location>
        <begin position="1"/>
        <end position="24"/>
    </location>
</feature>
<feature type="compositionally biased region" description="Basic residues" evidence="1">
    <location>
        <begin position="277"/>
        <end position="290"/>
    </location>
</feature>
<comment type="caution">
    <text evidence="2">The sequence shown here is derived from an EMBL/GenBank/DDBJ whole genome shotgun (WGS) entry which is preliminary data.</text>
</comment>
<reference evidence="2 3" key="1">
    <citation type="submission" date="2018-08" db="EMBL/GenBank/DDBJ databases">
        <title>Aphanomyces genome sequencing and annotation.</title>
        <authorList>
            <person name="Minardi D."/>
            <person name="Oidtmann B."/>
            <person name="Van Der Giezen M."/>
            <person name="Studholme D.J."/>
        </authorList>
    </citation>
    <scope>NUCLEOTIDE SEQUENCE [LARGE SCALE GENOMIC DNA]</scope>
    <source>
        <strain evidence="2 3">NJM0002</strain>
    </source>
</reference>
<proteinExistence type="predicted"/>
<dbReference type="EMBL" id="QUSY01001204">
    <property type="protein sequence ID" value="RHY25744.1"/>
    <property type="molecule type" value="Genomic_DNA"/>
</dbReference>
<feature type="region of interest" description="Disordered" evidence="1">
    <location>
        <begin position="250"/>
        <end position="292"/>
    </location>
</feature>
<gene>
    <name evidence="2" type="ORF">DYB32_008129</name>
</gene>
<sequence>MRRPHESTPQEFATPAPSSRKSSRLLQVQLPDVMTSALTPLPSRLGLPDSFGISPVIADTKKKAAALQLKKRQFEAPTATPVKAASTKPANPAEDDDDVEVDIVLRHEELTERPRRWSPPDFFKRFRSSDNEPFVDSPFRTPTKALDNILEMPSESSSIWDRLKAIRVPDILAEGLAISTHTSTDLLENHDDLYDDNNDADELCCGFDLMNVDHGDDDGIAMSNEGAEESPEHPLTIEFTLTPMTACHHTTHERRTSSRVTSSPKTALPPTPVATATRRRTRSQRKKRLTRGVSMSNVARCGDTSPLPELSAPPRGCTDLCHQWGRFSTCGRMHGRWTPPQSSTAGSAI</sequence>
<protein>
    <submittedName>
        <fullName evidence="2">Uncharacterized protein</fullName>
    </submittedName>
</protein>
<keyword evidence="3" id="KW-1185">Reference proteome</keyword>
<organism evidence="2 3">
    <name type="scientific">Aphanomyces invadans</name>
    <dbReference type="NCBI Taxonomy" id="157072"/>
    <lineage>
        <taxon>Eukaryota</taxon>
        <taxon>Sar</taxon>
        <taxon>Stramenopiles</taxon>
        <taxon>Oomycota</taxon>
        <taxon>Saprolegniomycetes</taxon>
        <taxon>Saprolegniales</taxon>
        <taxon>Verrucalvaceae</taxon>
        <taxon>Aphanomyces</taxon>
    </lineage>
</organism>
<evidence type="ECO:0000313" key="3">
    <source>
        <dbReference type="Proteomes" id="UP000285060"/>
    </source>
</evidence>
<evidence type="ECO:0000256" key="1">
    <source>
        <dbReference type="SAM" id="MobiDB-lite"/>
    </source>
</evidence>